<feature type="compositionally biased region" description="Acidic residues" evidence="1">
    <location>
        <begin position="80"/>
        <end position="89"/>
    </location>
</feature>
<feature type="region of interest" description="Disordered" evidence="1">
    <location>
        <begin position="68"/>
        <end position="99"/>
    </location>
</feature>
<dbReference type="InParanoid" id="A0A0P0VP34"/>
<keyword evidence="3" id="KW-1185">Reference proteome</keyword>
<proteinExistence type="predicted"/>
<name>A0A0P0VP34_ORYSJ</name>
<dbReference type="EMBL" id="AP014958">
    <property type="protein sequence ID" value="BAS80610.1"/>
    <property type="molecule type" value="Genomic_DNA"/>
</dbReference>
<dbReference type="PaxDb" id="39947-A0A0P0VP34"/>
<protein>
    <submittedName>
        <fullName evidence="2">Os02g0716025 protein</fullName>
    </submittedName>
</protein>
<dbReference type="Proteomes" id="UP000059680">
    <property type="component" value="Chromosome 2"/>
</dbReference>
<reference evidence="3" key="1">
    <citation type="journal article" date="2005" name="Nature">
        <title>The map-based sequence of the rice genome.</title>
        <authorList>
            <consortium name="International rice genome sequencing project (IRGSP)"/>
            <person name="Matsumoto T."/>
            <person name="Wu J."/>
            <person name="Kanamori H."/>
            <person name="Katayose Y."/>
            <person name="Fujisawa M."/>
            <person name="Namiki N."/>
            <person name="Mizuno H."/>
            <person name="Yamamoto K."/>
            <person name="Antonio B.A."/>
            <person name="Baba T."/>
            <person name="Sakata K."/>
            <person name="Nagamura Y."/>
            <person name="Aoki H."/>
            <person name="Arikawa K."/>
            <person name="Arita K."/>
            <person name="Bito T."/>
            <person name="Chiden Y."/>
            <person name="Fujitsuka N."/>
            <person name="Fukunaka R."/>
            <person name="Hamada M."/>
            <person name="Harada C."/>
            <person name="Hayashi A."/>
            <person name="Hijishita S."/>
            <person name="Honda M."/>
            <person name="Hosokawa S."/>
            <person name="Ichikawa Y."/>
            <person name="Idonuma A."/>
            <person name="Iijima M."/>
            <person name="Ikeda M."/>
            <person name="Ikeno M."/>
            <person name="Ito K."/>
            <person name="Ito S."/>
            <person name="Ito T."/>
            <person name="Ito Y."/>
            <person name="Ito Y."/>
            <person name="Iwabuchi A."/>
            <person name="Kamiya K."/>
            <person name="Karasawa W."/>
            <person name="Kurita K."/>
            <person name="Katagiri S."/>
            <person name="Kikuta A."/>
            <person name="Kobayashi H."/>
            <person name="Kobayashi N."/>
            <person name="Machita K."/>
            <person name="Maehara T."/>
            <person name="Masukawa M."/>
            <person name="Mizubayashi T."/>
            <person name="Mukai Y."/>
            <person name="Nagasaki H."/>
            <person name="Nagata Y."/>
            <person name="Naito S."/>
            <person name="Nakashima M."/>
            <person name="Nakama Y."/>
            <person name="Nakamichi Y."/>
            <person name="Nakamura M."/>
            <person name="Meguro A."/>
            <person name="Negishi M."/>
            <person name="Ohta I."/>
            <person name="Ohta T."/>
            <person name="Okamoto M."/>
            <person name="Ono N."/>
            <person name="Saji S."/>
            <person name="Sakaguchi M."/>
            <person name="Sakai K."/>
            <person name="Shibata M."/>
            <person name="Shimokawa T."/>
            <person name="Song J."/>
            <person name="Takazaki Y."/>
            <person name="Terasawa K."/>
            <person name="Tsugane M."/>
            <person name="Tsuji K."/>
            <person name="Ueda S."/>
            <person name="Waki K."/>
            <person name="Yamagata H."/>
            <person name="Yamamoto M."/>
            <person name="Yamamoto S."/>
            <person name="Yamane H."/>
            <person name="Yoshiki S."/>
            <person name="Yoshihara R."/>
            <person name="Yukawa K."/>
            <person name="Zhong H."/>
            <person name="Yano M."/>
            <person name="Yuan Q."/>
            <person name="Ouyang S."/>
            <person name="Liu J."/>
            <person name="Jones K.M."/>
            <person name="Gansberger K."/>
            <person name="Moffat K."/>
            <person name="Hill J."/>
            <person name="Bera J."/>
            <person name="Fadrosh D."/>
            <person name="Jin S."/>
            <person name="Johri S."/>
            <person name="Kim M."/>
            <person name="Overton L."/>
            <person name="Reardon M."/>
            <person name="Tsitrin T."/>
            <person name="Vuong H."/>
            <person name="Weaver B."/>
            <person name="Ciecko A."/>
            <person name="Tallon L."/>
            <person name="Jackson J."/>
            <person name="Pai G."/>
            <person name="Aken S.V."/>
            <person name="Utterback T."/>
            <person name="Reidmuller S."/>
            <person name="Feldblyum T."/>
            <person name="Hsiao J."/>
            <person name="Zismann V."/>
            <person name="Iobst S."/>
            <person name="de Vazeille A.R."/>
            <person name="Buell C.R."/>
            <person name="Ying K."/>
            <person name="Li Y."/>
            <person name="Lu T."/>
            <person name="Huang Y."/>
            <person name="Zhao Q."/>
            <person name="Feng Q."/>
            <person name="Zhang L."/>
            <person name="Zhu J."/>
            <person name="Weng Q."/>
            <person name="Mu J."/>
            <person name="Lu Y."/>
            <person name="Fan D."/>
            <person name="Liu Y."/>
            <person name="Guan J."/>
            <person name="Zhang Y."/>
            <person name="Yu S."/>
            <person name="Liu X."/>
            <person name="Zhang Y."/>
            <person name="Hong G."/>
            <person name="Han B."/>
            <person name="Choisne N."/>
            <person name="Demange N."/>
            <person name="Orjeda G."/>
            <person name="Samain S."/>
            <person name="Cattolico L."/>
            <person name="Pelletier E."/>
            <person name="Couloux A."/>
            <person name="Segurens B."/>
            <person name="Wincker P."/>
            <person name="D'Hont A."/>
            <person name="Scarpelli C."/>
            <person name="Weissenbach J."/>
            <person name="Salanoubat M."/>
            <person name="Quetier F."/>
            <person name="Yu Y."/>
            <person name="Kim H.R."/>
            <person name="Rambo T."/>
            <person name="Currie J."/>
            <person name="Collura K."/>
            <person name="Luo M."/>
            <person name="Yang T."/>
            <person name="Ammiraju J.S.S."/>
            <person name="Engler F."/>
            <person name="Soderlund C."/>
            <person name="Wing R.A."/>
            <person name="Palmer L.E."/>
            <person name="de la Bastide M."/>
            <person name="Spiegel L."/>
            <person name="Nascimento L."/>
            <person name="Zutavern T."/>
            <person name="O'Shaughnessy A."/>
            <person name="Dike S."/>
            <person name="Dedhia N."/>
            <person name="Preston R."/>
            <person name="Balija V."/>
            <person name="McCombie W.R."/>
            <person name="Chow T."/>
            <person name="Chen H."/>
            <person name="Chung M."/>
            <person name="Chen C."/>
            <person name="Shaw J."/>
            <person name="Wu H."/>
            <person name="Hsiao K."/>
            <person name="Chao Y."/>
            <person name="Chu M."/>
            <person name="Cheng C."/>
            <person name="Hour A."/>
            <person name="Lee P."/>
            <person name="Lin S."/>
            <person name="Lin Y."/>
            <person name="Liou J."/>
            <person name="Liu S."/>
            <person name="Hsing Y."/>
            <person name="Raghuvanshi S."/>
            <person name="Mohanty A."/>
            <person name="Bharti A.K."/>
            <person name="Gaur A."/>
            <person name="Gupta V."/>
            <person name="Kumar D."/>
            <person name="Ravi V."/>
            <person name="Vij S."/>
            <person name="Kapur A."/>
            <person name="Khurana P."/>
            <person name="Khurana P."/>
            <person name="Khurana J.P."/>
            <person name="Tyagi A.K."/>
            <person name="Gaikwad K."/>
            <person name="Singh A."/>
            <person name="Dalal V."/>
            <person name="Srivastava S."/>
            <person name="Dixit A."/>
            <person name="Pal A.K."/>
            <person name="Ghazi I.A."/>
            <person name="Yadav M."/>
            <person name="Pandit A."/>
            <person name="Bhargava A."/>
            <person name="Sureshbabu K."/>
            <person name="Batra K."/>
            <person name="Sharma T.R."/>
            <person name="Mohapatra T."/>
            <person name="Singh N.K."/>
            <person name="Messing J."/>
            <person name="Nelson A.B."/>
            <person name="Fuks G."/>
            <person name="Kavchok S."/>
            <person name="Keizer G."/>
            <person name="Linton E."/>
            <person name="Llaca V."/>
            <person name="Song R."/>
            <person name="Tanyolac B."/>
            <person name="Young S."/>
            <person name="Ho-Il K."/>
            <person name="Hahn J.H."/>
            <person name="Sangsakoo G."/>
            <person name="Vanavichit A."/>
            <person name="de Mattos Luiz.A.T."/>
            <person name="Zimmer P.D."/>
            <person name="Malone G."/>
            <person name="Dellagostin O."/>
            <person name="de Oliveira A.C."/>
            <person name="Bevan M."/>
            <person name="Bancroft I."/>
            <person name="Minx P."/>
            <person name="Cordum H."/>
            <person name="Wilson R."/>
            <person name="Cheng Z."/>
            <person name="Jin W."/>
            <person name="Jiang J."/>
            <person name="Leong S.A."/>
            <person name="Iwama H."/>
            <person name="Gojobori T."/>
            <person name="Itoh T."/>
            <person name="Niimura Y."/>
            <person name="Fujii Y."/>
            <person name="Habara T."/>
            <person name="Sakai H."/>
            <person name="Sato Y."/>
            <person name="Wilson G."/>
            <person name="Kumar K."/>
            <person name="McCouch S."/>
            <person name="Juretic N."/>
            <person name="Hoen D."/>
            <person name="Wright S."/>
            <person name="Bruskiewich R."/>
            <person name="Bureau T."/>
            <person name="Miyao A."/>
            <person name="Hirochika H."/>
            <person name="Nishikawa T."/>
            <person name="Kadowaki K."/>
            <person name="Sugiura M."/>
            <person name="Burr B."/>
            <person name="Sasaki T."/>
        </authorList>
    </citation>
    <scope>NUCLEOTIDE SEQUENCE [LARGE SCALE GENOMIC DNA]</scope>
    <source>
        <strain evidence="3">cv. Nipponbare</strain>
    </source>
</reference>
<organism evidence="2 3">
    <name type="scientific">Oryza sativa subsp. japonica</name>
    <name type="common">Rice</name>
    <dbReference type="NCBI Taxonomy" id="39947"/>
    <lineage>
        <taxon>Eukaryota</taxon>
        <taxon>Viridiplantae</taxon>
        <taxon>Streptophyta</taxon>
        <taxon>Embryophyta</taxon>
        <taxon>Tracheophyta</taxon>
        <taxon>Spermatophyta</taxon>
        <taxon>Magnoliopsida</taxon>
        <taxon>Liliopsida</taxon>
        <taxon>Poales</taxon>
        <taxon>Poaceae</taxon>
        <taxon>BOP clade</taxon>
        <taxon>Oryzoideae</taxon>
        <taxon>Oryzeae</taxon>
        <taxon>Oryzinae</taxon>
        <taxon>Oryza</taxon>
        <taxon>Oryza sativa</taxon>
    </lineage>
</organism>
<gene>
    <name evidence="2" type="ordered locus">Os02g0716025</name>
    <name evidence="2" type="ORF">OSNPB_020716025</name>
</gene>
<reference evidence="2 3" key="3">
    <citation type="journal article" date="2013" name="Rice">
        <title>Improvement of the Oryza sativa Nipponbare reference genome using next generation sequence and optical map data.</title>
        <authorList>
            <person name="Kawahara Y."/>
            <person name="de la Bastide M."/>
            <person name="Hamilton J.P."/>
            <person name="Kanamori H."/>
            <person name="McCombie W.R."/>
            <person name="Ouyang S."/>
            <person name="Schwartz D.C."/>
            <person name="Tanaka T."/>
            <person name="Wu J."/>
            <person name="Zhou S."/>
            <person name="Childs K.L."/>
            <person name="Davidson R.M."/>
            <person name="Lin H."/>
            <person name="Quesada-Ocampo L."/>
            <person name="Vaillancourt B."/>
            <person name="Sakai H."/>
            <person name="Lee S.S."/>
            <person name="Kim J."/>
            <person name="Numa H."/>
            <person name="Itoh T."/>
            <person name="Buell C.R."/>
            <person name="Matsumoto T."/>
        </authorList>
    </citation>
    <scope>NUCLEOTIDE SEQUENCE [LARGE SCALE GENOMIC DNA]</scope>
    <source>
        <strain evidence="3">cv. Nipponbare</strain>
    </source>
</reference>
<accession>A0A0P0VP34</accession>
<sequence length="99" mass="11074">MNMSLDTLRPRSRSCVARRPPLRSRHPRRPCVTKARNVRHAATASNAYYQVHYEWKIRNTCINASSSKHLPSSALAPADDGVDSEAEADINDRLSAESN</sequence>
<evidence type="ECO:0000313" key="2">
    <source>
        <dbReference type="EMBL" id="BAS80610.1"/>
    </source>
</evidence>
<feature type="region of interest" description="Disordered" evidence="1">
    <location>
        <begin position="1"/>
        <end position="28"/>
    </location>
</feature>
<evidence type="ECO:0000313" key="3">
    <source>
        <dbReference type="Proteomes" id="UP000059680"/>
    </source>
</evidence>
<reference evidence="2 3" key="2">
    <citation type="journal article" date="2013" name="Plant Cell Physiol.">
        <title>Rice Annotation Project Database (RAP-DB): an integrative and interactive database for rice genomics.</title>
        <authorList>
            <person name="Sakai H."/>
            <person name="Lee S.S."/>
            <person name="Tanaka T."/>
            <person name="Numa H."/>
            <person name="Kim J."/>
            <person name="Kawahara Y."/>
            <person name="Wakimoto H."/>
            <person name="Yang C.C."/>
            <person name="Iwamoto M."/>
            <person name="Abe T."/>
            <person name="Yamada Y."/>
            <person name="Muto A."/>
            <person name="Inokuchi H."/>
            <person name="Ikemura T."/>
            <person name="Matsumoto T."/>
            <person name="Sasaki T."/>
            <person name="Itoh T."/>
        </authorList>
    </citation>
    <scope>NUCLEOTIDE SEQUENCE [LARGE SCALE GENOMIC DNA]</scope>
    <source>
        <strain evidence="3">cv. Nipponbare</strain>
    </source>
</reference>
<feature type="compositionally biased region" description="Basic and acidic residues" evidence="1">
    <location>
        <begin position="90"/>
        <end position="99"/>
    </location>
</feature>
<dbReference type="AlphaFoldDB" id="A0A0P0VP34"/>
<evidence type="ECO:0000256" key="1">
    <source>
        <dbReference type="SAM" id="MobiDB-lite"/>
    </source>
</evidence>